<keyword evidence="2" id="KW-0813">Transport</keyword>
<feature type="region of interest" description="Disordered" evidence="12">
    <location>
        <begin position="442"/>
        <end position="465"/>
    </location>
</feature>
<dbReference type="SUPFAM" id="SSF81324">
    <property type="entry name" value="Voltage-gated potassium channels"/>
    <property type="match status" value="1"/>
</dbReference>
<reference evidence="16" key="1">
    <citation type="submission" date="2025-08" db="UniProtKB">
        <authorList>
            <consortium name="RefSeq"/>
        </authorList>
    </citation>
    <scope>IDENTIFICATION</scope>
    <source>
        <tissue evidence="16">Gonad</tissue>
    </source>
</reference>
<dbReference type="InterPro" id="IPR028325">
    <property type="entry name" value="VG_K_chnl"/>
</dbReference>
<dbReference type="PANTHER" id="PTHR11537:SF105">
    <property type="entry name" value="POTASSIUM VOLTAGE-GATED CHANNEL PROTEIN SHAL"/>
    <property type="match status" value="1"/>
</dbReference>
<evidence type="ECO:0000256" key="5">
    <source>
        <dbReference type="ARBA" id="ARBA00022826"/>
    </source>
</evidence>
<comment type="subcellular location">
    <subcellularLocation>
        <location evidence="1">Membrane</location>
        <topology evidence="1">Multi-pass membrane protein</topology>
    </subcellularLocation>
</comment>
<dbReference type="InterPro" id="IPR005821">
    <property type="entry name" value="Ion_trans_dom"/>
</dbReference>
<evidence type="ECO:0000256" key="4">
    <source>
        <dbReference type="ARBA" id="ARBA00022692"/>
    </source>
</evidence>
<evidence type="ECO:0000256" key="13">
    <source>
        <dbReference type="SAM" id="Phobius"/>
    </source>
</evidence>
<dbReference type="GO" id="GO:0008076">
    <property type="term" value="C:voltage-gated potassium channel complex"/>
    <property type="evidence" value="ECO:0007669"/>
    <property type="project" value="InterPro"/>
</dbReference>
<dbReference type="AlphaFoldDB" id="A0A6P4ZB85"/>
<keyword evidence="5" id="KW-0631">Potassium channel</keyword>
<dbReference type="GO" id="GO:0005250">
    <property type="term" value="F:A-type (transient outward) potassium channel activity"/>
    <property type="evidence" value="ECO:0007669"/>
    <property type="project" value="TreeGrafter"/>
</dbReference>
<evidence type="ECO:0000313" key="16">
    <source>
        <dbReference type="RefSeq" id="XP_019631154.1"/>
    </source>
</evidence>
<feature type="transmembrane region" description="Helical" evidence="13">
    <location>
        <begin position="401"/>
        <end position="424"/>
    </location>
</feature>
<dbReference type="SMART" id="SM00225">
    <property type="entry name" value="BTB"/>
    <property type="match status" value="1"/>
</dbReference>
<dbReference type="Proteomes" id="UP000515135">
    <property type="component" value="Unplaced"/>
</dbReference>
<feature type="transmembrane region" description="Helical" evidence="13">
    <location>
        <begin position="280"/>
        <end position="298"/>
    </location>
</feature>
<keyword evidence="15" id="KW-1185">Reference proteome</keyword>
<dbReference type="FunFam" id="1.10.287.70:FF:000028">
    <property type="entry name" value="potassium voltage-gated channel subfamily D member 3"/>
    <property type="match status" value="1"/>
</dbReference>
<dbReference type="Gene3D" id="1.10.287.70">
    <property type="match status" value="1"/>
</dbReference>
<evidence type="ECO:0000256" key="9">
    <source>
        <dbReference type="ARBA" id="ARBA00023065"/>
    </source>
</evidence>
<evidence type="ECO:0000313" key="15">
    <source>
        <dbReference type="Proteomes" id="UP000515135"/>
    </source>
</evidence>
<dbReference type="PRINTS" id="PR00169">
    <property type="entry name" value="KCHANNEL"/>
</dbReference>
<sequence length="465" mass="53158">MAGLSFFEYPDIHDVGKEGGKEERDTVLPEEQRLLQRRSSIATSLNKRLLSFSVGGGRVSSIRRLVFNVNGTRFVAWEDQFDRFPHTLLGSDSLRRVFYDADTKEYKFDRCPKVFKHILMYYRTGVLHLSSDVCLSTFIEDLEFFRISLDESLGTCCYETYQSIREEFLGKDPLGEVNPDRTRSQSPTTLRQKMWQVFHDVPGSAYGSAFNMVVGYFIAITVISNIVETVSCGDRYCDTCDKLYPWVFECIDTACVSIFTLEFFMMLFAAPNRWNFLKSFVTLIDVVAILPFYLNFLVRSDGFSSTVLRSLRAFRILRFGSSSRGLRMLVMTLKECMSQLAVLFFAMFIFGIICSTLIFYAESPENMTFSSIPATFWYVIVTMASVGYGDMLPKSTVGMTLGAVCSVFGVVLLTIPLTIVGTTFSRMYKKIKIAQVKTTERRENQTGREMLPWTQNDRTVQLTER</sequence>
<dbReference type="GO" id="GO:0051260">
    <property type="term" value="P:protein homooligomerization"/>
    <property type="evidence" value="ECO:0007669"/>
    <property type="project" value="InterPro"/>
</dbReference>
<dbReference type="FunFam" id="1.20.120.350:FF:000081">
    <property type="entry name" value="Predicted protein"/>
    <property type="match status" value="1"/>
</dbReference>
<dbReference type="KEGG" id="bbel:109475052"/>
<keyword evidence="7" id="KW-0630">Potassium</keyword>
<dbReference type="Pfam" id="PF02214">
    <property type="entry name" value="BTB_2"/>
    <property type="match status" value="1"/>
</dbReference>
<evidence type="ECO:0000256" key="6">
    <source>
        <dbReference type="ARBA" id="ARBA00022882"/>
    </source>
</evidence>
<keyword evidence="9" id="KW-0406">Ion transport</keyword>
<keyword evidence="10 13" id="KW-0472">Membrane</keyword>
<keyword evidence="8 13" id="KW-1133">Transmembrane helix</keyword>
<proteinExistence type="predicted"/>
<dbReference type="InterPro" id="IPR000210">
    <property type="entry name" value="BTB/POZ_dom"/>
</dbReference>
<keyword evidence="6" id="KW-0851">Voltage-gated channel</keyword>
<dbReference type="InterPro" id="IPR011333">
    <property type="entry name" value="SKP1/BTB/POZ_sf"/>
</dbReference>
<dbReference type="InterPro" id="IPR027359">
    <property type="entry name" value="Volt_channel_dom_sf"/>
</dbReference>
<evidence type="ECO:0000256" key="12">
    <source>
        <dbReference type="SAM" id="MobiDB-lite"/>
    </source>
</evidence>
<dbReference type="OrthoDB" id="415460at2759"/>
<evidence type="ECO:0000256" key="3">
    <source>
        <dbReference type="ARBA" id="ARBA00022538"/>
    </source>
</evidence>
<name>A0A6P4ZB85_BRABE</name>
<dbReference type="PRINTS" id="PR01497">
    <property type="entry name" value="SHALCHANNEL"/>
</dbReference>
<dbReference type="Gene3D" id="3.30.710.10">
    <property type="entry name" value="Potassium Channel Kv1.1, Chain A"/>
    <property type="match status" value="1"/>
</dbReference>
<dbReference type="PANTHER" id="PTHR11537">
    <property type="entry name" value="VOLTAGE-GATED POTASSIUM CHANNEL"/>
    <property type="match status" value="1"/>
</dbReference>
<dbReference type="GO" id="GO:0001508">
    <property type="term" value="P:action potential"/>
    <property type="evidence" value="ECO:0007669"/>
    <property type="project" value="TreeGrafter"/>
</dbReference>
<feature type="compositionally biased region" description="Polar residues" evidence="12">
    <location>
        <begin position="453"/>
        <end position="465"/>
    </location>
</feature>
<keyword evidence="4 13" id="KW-0812">Transmembrane</keyword>
<dbReference type="SUPFAM" id="SSF54695">
    <property type="entry name" value="POZ domain"/>
    <property type="match status" value="1"/>
</dbReference>
<keyword evidence="3" id="KW-0633">Potassium transport</keyword>
<organism evidence="15 16">
    <name type="scientific">Branchiostoma belcheri</name>
    <name type="common">Amphioxus</name>
    <dbReference type="NCBI Taxonomy" id="7741"/>
    <lineage>
        <taxon>Eukaryota</taxon>
        <taxon>Metazoa</taxon>
        <taxon>Chordata</taxon>
        <taxon>Cephalochordata</taxon>
        <taxon>Leptocardii</taxon>
        <taxon>Amphioxiformes</taxon>
        <taxon>Branchiostomatidae</taxon>
        <taxon>Branchiostoma</taxon>
    </lineage>
</organism>
<evidence type="ECO:0000256" key="7">
    <source>
        <dbReference type="ARBA" id="ARBA00022958"/>
    </source>
</evidence>
<evidence type="ECO:0000256" key="2">
    <source>
        <dbReference type="ARBA" id="ARBA00022448"/>
    </source>
</evidence>
<protein>
    <submittedName>
        <fullName evidence="16">Potassium voltage-gated channel protein Shal-like</fullName>
    </submittedName>
</protein>
<evidence type="ECO:0000256" key="11">
    <source>
        <dbReference type="ARBA" id="ARBA00023303"/>
    </source>
</evidence>
<evidence type="ECO:0000259" key="14">
    <source>
        <dbReference type="SMART" id="SM00225"/>
    </source>
</evidence>
<evidence type="ECO:0000256" key="1">
    <source>
        <dbReference type="ARBA" id="ARBA00004141"/>
    </source>
</evidence>
<dbReference type="Gene3D" id="1.20.120.350">
    <property type="entry name" value="Voltage-gated potassium channels. Chain C"/>
    <property type="match status" value="1"/>
</dbReference>
<accession>A0A6P4ZB85</accession>
<dbReference type="InterPro" id="IPR003975">
    <property type="entry name" value="K_chnl_volt-dep_Kv4"/>
</dbReference>
<gene>
    <name evidence="16" type="primary">LOC109475052</name>
</gene>
<feature type="domain" description="BTB" evidence="14">
    <location>
        <begin position="63"/>
        <end position="162"/>
    </location>
</feature>
<dbReference type="Pfam" id="PF00520">
    <property type="entry name" value="Ion_trans"/>
    <property type="match status" value="1"/>
</dbReference>
<feature type="transmembrane region" description="Helical" evidence="13">
    <location>
        <begin position="372"/>
        <end position="389"/>
    </location>
</feature>
<dbReference type="GeneID" id="109475052"/>
<evidence type="ECO:0000256" key="10">
    <source>
        <dbReference type="ARBA" id="ARBA00023136"/>
    </source>
</evidence>
<evidence type="ECO:0000256" key="8">
    <source>
        <dbReference type="ARBA" id="ARBA00022989"/>
    </source>
</evidence>
<dbReference type="RefSeq" id="XP_019631154.1">
    <property type="nucleotide sequence ID" value="XM_019775595.1"/>
</dbReference>
<keyword evidence="11" id="KW-0407">Ion channel</keyword>
<dbReference type="InterPro" id="IPR003131">
    <property type="entry name" value="T1-type_BTB"/>
</dbReference>
<feature type="transmembrane region" description="Helical" evidence="13">
    <location>
        <begin position="340"/>
        <end position="360"/>
    </location>
</feature>